<gene>
    <name evidence="1" type="ORF">M436DRAFT_83780</name>
</gene>
<name>A0A074WP59_9PEZI</name>
<dbReference type="GeneID" id="25417233"/>
<evidence type="ECO:0000313" key="1">
    <source>
        <dbReference type="EMBL" id="KEQ71507.1"/>
    </source>
</evidence>
<dbReference type="AlphaFoldDB" id="A0A074WP59"/>
<dbReference type="RefSeq" id="XP_013425720.1">
    <property type="nucleotide sequence ID" value="XM_013570266.1"/>
</dbReference>
<reference evidence="1 2" key="1">
    <citation type="journal article" date="2014" name="BMC Genomics">
        <title>Genome sequencing of four Aureobasidium pullulans varieties: biotechnological potential, stress tolerance, and description of new species.</title>
        <authorList>
            <person name="Gostin Ar C."/>
            <person name="Ohm R.A."/>
            <person name="Kogej T."/>
            <person name="Sonjak S."/>
            <person name="Turk M."/>
            <person name="Zajc J."/>
            <person name="Zalar P."/>
            <person name="Grube M."/>
            <person name="Sun H."/>
            <person name="Han J."/>
            <person name="Sharma A."/>
            <person name="Chiniquy J."/>
            <person name="Ngan C.Y."/>
            <person name="Lipzen A."/>
            <person name="Barry K."/>
            <person name="Grigoriev I.V."/>
            <person name="Gunde-Cimerman N."/>
        </authorList>
    </citation>
    <scope>NUCLEOTIDE SEQUENCE [LARGE SCALE GENOMIC DNA]</scope>
    <source>
        <strain evidence="1 2">CBS 147.97</strain>
    </source>
</reference>
<proteinExistence type="predicted"/>
<dbReference type="Proteomes" id="UP000027730">
    <property type="component" value="Unassembled WGS sequence"/>
</dbReference>
<sequence length="85" mass="9525">MDQPLANKLKARLCKTYITLNDLHKAIEVVKDEKDLTQDTLSLGRAARNGITFQTLGPNSNKASIEHLKKVVDVLPRFKPQILSI</sequence>
<keyword evidence="2" id="KW-1185">Reference proteome</keyword>
<dbReference type="HOGENOM" id="CLU_2512253_0_0_1"/>
<organism evidence="1 2">
    <name type="scientific">Aureobasidium namibiae CBS 147.97</name>
    <dbReference type="NCBI Taxonomy" id="1043004"/>
    <lineage>
        <taxon>Eukaryota</taxon>
        <taxon>Fungi</taxon>
        <taxon>Dikarya</taxon>
        <taxon>Ascomycota</taxon>
        <taxon>Pezizomycotina</taxon>
        <taxon>Dothideomycetes</taxon>
        <taxon>Dothideomycetidae</taxon>
        <taxon>Dothideales</taxon>
        <taxon>Saccotheciaceae</taxon>
        <taxon>Aureobasidium</taxon>
    </lineage>
</organism>
<protein>
    <submittedName>
        <fullName evidence="1">Uncharacterized protein</fullName>
    </submittedName>
</protein>
<accession>A0A074WP59</accession>
<evidence type="ECO:0000313" key="2">
    <source>
        <dbReference type="Proteomes" id="UP000027730"/>
    </source>
</evidence>
<dbReference type="EMBL" id="KL584714">
    <property type="protein sequence ID" value="KEQ71507.1"/>
    <property type="molecule type" value="Genomic_DNA"/>
</dbReference>